<dbReference type="EC" id="6.1.1.19" evidence="1"/>
<evidence type="ECO:0000256" key="1">
    <source>
        <dbReference type="ARBA" id="ARBA00012837"/>
    </source>
</evidence>
<name>A0A1H8MY28_9ACTN</name>
<dbReference type="Pfam" id="PF05746">
    <property type="entry name" value="DALR_1"/>
    <property type="match status" value="1"/>
</dbReference>
<dbReference type="InterPro" id="IPR001278">
    <property type="entry name" value="Arg-tRNA-ligase"/>
</dbReference>
<dbReference type="PANTHER" id="PTHR11956">
    <property type="entry name" value="ARGINYL-TRNA SYNTHETASE"/>
    <property type="match status" value="1"/>
</dbReference>
<keyword evidence="3" id="KW-0547">Nucleotide-binding</keyword>
<dbReference type="RefSeq" id="WP_075017306.1">
    <property type="nucleotide sequence ID" value="NZ_FODD01000020.1"/>
</dbReference>
<dbReference type="InterPro" id="IPR008909">
    <property type="entry name" value="DALR_anticod-bd"/>
</dbReference>
<dbReference type="Gene3D" id="3.30.1360.70">
    <property type="entry name" value="Arginyl tRNA synthetase N-terminal domain"/>
    <property type="match status" value="1"/>
</dbReference>
<dbReference type="SMART" id="SM00836">
    <property type="entry name" value="DALR_1"/>
    <property type="match status" value="1"/>
</dbReference>
<dbReference type="STRING" id="310780.SAMN05216267_102084"/>
<reference evidence="9 10" key="1">
    <citation type="submission" date="2016-10" db="EMBL/GenBank/DDBJ databases">
        <authorList>
            <person name="de Groot N.N."/>
        </authorList>
    </citation>
    <scope>NUCLEOTIDE SEQUENCE [LARGE SCALE GENOMIC DNA]</scope>
    <source>
        <strain evidence="9 10">CGMCC 4.2026</strain>
    </source>
</reference>
<dbReference type="PANTHER" id="PTHR11956:SF5">
    <property type="entry name" value="ARGININE--TRNA LIGASE, CYTOPLASMIC"/>
    <property type="match status" value="1"/>
</dbReference>
<evidence type="ECO:0000256" key="3">
    <source>
        <dbReference type="ARBA" id="ARBA00022741"/>
    </source>
</evidence>
<dbReference type="NCBIfam" id="NF045898">
    <property type="entry name" value="ArgS_rel_codon"/>
    <property type="match status" value="1"/>
</dbReference>
<evidence type="ECO:0000256" key="2">
    <source>
        <dbReference type="ARBA" id="ARBA00022598"/>
    </source>
</evidence>
<keyword evidence="4" id="KW-0067">ATP-binding</keyword>
<dbReference type="EMBL" id="FODD01000020">
    <property type="protein sequence ID" value="SEO22301.1"/>
    <property type="molecule type" value="Genomic_DNA"/>
</dbReference>
<keyword evidence="9" id="KW-0030">Aminoacyl-tRNA synthetase</keyword>
<dbReference type="AlphaFoldDB" id="A0A1H8MY28"/>
<organism evidence="9 10">
    <name type="scientific">Actinacidiphila rubida</name>
    <dbReference type="NCBI Taxonomy" id="310780"/>
    <lineage>
        <taxon>Bacteria</taxon>
        <taxon>Bacillati</taxon>
        <taxon>Actinomycetota</taxon>
        <taxon>Actinomycetes</taxon>
        <taxon>Kitasatosporales</taxon>
        <taxon>Streptomycetaceae</taxon>
        <taxon>Actinacidiphila</taxon>
    </lineage>
</organism>
<dbReference type="GO" id="GO:0006420">
    <property type="term" value="P:arginyl-tRNA aminoacylation"/>
    <property type="evidence" value="ECO:0007669"/>
    <property type="project" value="InterPro"/>
</dbReference>
<dbReference type="OrthoDB" id="9803211at2"/>
<dbReference type="Gene3D" id="1.10.730.10">
    <property type="entry name" value="Isoleucyl-tRNA Synthetase, Domain 1"/>
    <property type="match status" value="1"/>
</dbReference>
<accession>A0A1H8MY28</accession>
<dbReference type="GO" id="GO:0005737">
    <property type="term" value="C:cytoplasm"/>
    <property type="evidence" value="ECO:0007669"/>
    <property type="project" value="InterPro"/>
</dbReference>
<dbReference type="SMART" id="SM01016">
    <property type="entry name" value="Arg_tRNA_synt_N"/>
    <property type="match status" value="1"/>
</dbReference>
<dbReference type="GO" id="GO:0005524">
    <property type="term" value="F:ATP binding"/>
    <property type="evidence" value="ECO:0007669"/>
    <property type="project" value="UniProtKB-KW"/>
</dbReference>
<evidence type="ECO:0000256" key="6">
    <source>
        <dbReference type="SAM" id="MobiDB-lite"/>
    </source>
</evidence>
<dbReference type="InterPro" id="IPR036695">
    <property type="entry name" value="Arg-tRNA-synth_N_sf"/>
</dbReference>
<evidence type="ECO:0000259" key="8">
    <source>
        <dbReference type="SMART" id="SM01016"/>
    </source>
</evidence>
<dbReference type="GO" id="GO:0004814">
    <property type="term" value="F:arginine-tRNA ligase activity"/>
    <property type="evidence" value="ECO:0007669"/>
    <property type="project" value="UniProtKB-EC"/>
</dbReference>
<dbReference type="InterPro" id="IPR009080">
    <property type="entry name" value="tRNAsynth_Ia_anticodon-bd"/>
</dbReference>
<evidence type="ECO:0000313" key="10">
    <source>
        <dbReference type="Proteomes" id="UP000181951"/>
    </source>
</evidence>
<dbReference type="SUPFAM" id="SSF55190">
    <property type="entry name" value="Arginyl-tRNA synthetase (ArgRS), N-terminal 'additional' domain"/>
    <property type="match status" value="1"/>
</dbReference>
<protein>
    <recommendedName>
        <fullName evidence="1">arginine--tRNA ligase</fullName>
        <ecNumber evidence="1">6.1.1.19</ecNumber>
    </recommendedName>
</protein>
<feature type="domain" description="DALR anticodon binding" evidence="7">
    <location>
        <begin position="211"/>
        <end position="357"/>
    </location>
</feature>
<feature type="region of interest" description="Disordered" evidence="6">
    <location>
        <begin position="240"/>
        <end position="266"/>
    </location>
</feature>
<sequence>MTPADLSRTVLATVRRAVLADELRVDVDALPERIAVQRSSRPGCGDYATNVALQLAGPAGRSAGEVATILARRLEKEPGIAQVDVAAPGFLNITLHALAHHDVVREVREQREAYGRGDGLAGEAVTVTASGGPDAVRAPVVAEAVNLLLRAAGAGPGPSEPVRVEEPEPGILDGLGRDAARWALLRPPAEDRPRPTAELLRQHESNPLFRVRYAHARTRALLRNARDLHVDVDAQVPVDAHAEPAPGGGGTDPGGPPPGDPHHAAHHPAETELLGLVADFPRVVETAARRRAPDRVARHLERLADAFLRFHDECPALPRGDEKPSAVHAARVRLADAAGIVLADGLLLLGISAPDHL</sequence>
<keyword evidence="2" id="KW-0436">Ligase</keyword>
<evidence type="ECO:0000256" key="5">
    <source>
        <dbReference type="ARBA" id="ARBA00049339"/>
    </source>
</evidence>
<dbReference type="SUPFAM" id="SSF47323">
    <property type="entry name" value="Anticodon-binding domain of a subclass of class I aminoacyl-tRNA synthetases"/>
    <property type="match status" value="1"/>
</dbReference>
<evidence type="ECO:0000313" key="9">
    <source>
        <dbReference type="EMBL" id="SEO22301.1"/>
    </source>
</evidence>
<gene>
    <name evidence="9" type="ORF">SAMN05216267_102084</name>
</gene>
<dbReference type="Proteomes" id="UP000181951">
    <property type="component" value="Unassembled WGS sequence"/>
</dbReference>
<comment type="catalytic activity">
    <reaction evidence="5">
        <text>tRNA(Arg) + L-arginine + ATP = L-arginyl-tRNA(Arg) + AMP + diphosphate</text>
        <dbReference type="Rhea" id="RHEA:20301"/>
        <dbReference type="Rhea" id="RHEA-COMP:9658"/>
        <dbReference type="Rhea" id="RHEA-COMP:9673"/>
        <dbReference type="ChEBI" id="CHEBI:30616"/>
        <dbReference type="ChEBI" id="CHEBI:32682"/>
        <dbReference type="ChEBI" id="CHEBI:33019"/>
        <dbReference type="ChEBI" id="CHEBI:78442"/>
        <dbReference type="ChEBI" id="CHEBI:78513"/>
        <dbReference type="ChEBI" id="CHEBI:456215"/>
        <dbReference type="EC" id="6.1.1.19"/>
    </reaction>
</comment>
<proteinExistence type="predicted"/>
<keyword evidence="10" id="KW-1185">Reference proteome</keyword>
<evidence type="ECO:0000256" key="4">
    <source>
        <dbReference type="ARBA" id="ARBA00022840"/>
    </source>
</evidence>
<dbReference type="InterPro" id="IPR005148">
    <property type="entry name" value="Arg-tRNA-synth_N"/>
</dbReference>
<feature type="domain" description="Arginyl tRNA synthetase N-terminal" evidence="8">
    <location>
        <begin position="4"/>
        <end position="95"/>
    </location>
</feature>
<dbReference type="Pfam" id="PF03485">
    <property type="entry name" value="Arg_tRNA_synt_N"/>
    <property type="match status" value="1"/>
</dbReference>
<evidence type="ECO:0000259" key="7">
    <source>
        <dbReference type="SMART" id="SM00836"/>
    </source>
</evidence>